<dbReference type="Pfam" id="PF13561">
    <property type="entry name" value="adh_short_C2"/>
    <property type="match status" value="1"/>
</dbReference>
<keyword evidence="2" id="KW-0560">Oxidoreductase</keyword>
<sequence>MQEQSLNFGFTPGDVIVVTGAGSGIGRAIAVRAAQQGLRVAAWDLAPDGLAQTVAQIEAEGGEALPVVADVADQEAVVAAMEVSRSAGTVRHLVNNAGPASGGPTLEFDEAVRIALGSVRRVTETWLAEAPAGATLVNMASVAGNIVGTSPDWYPASKAGIAGYTRHLAAYRADVVRANAVAPGMVDTPRLQGFSESETGQSVLRRIPLHRMAQPDDIAYVTLFLLSPAAAYVNGVLVPVDGGWTITQ</sequence>
<dbReference type="Gene3D" id="3.40.50.720">
    <property type="entry name" value="NAD(P)-binding Rossmann-like Domain"/>
    <property type="match status" value="1"/>
</dbReference>
<dbReference type="InterPro" id="IPR002347">
    <property type="entry name" value="SDR_fam"/>
</dbReference>
<dbReference type="CDD" id="cd05233">
    <property type="entry name" value="SDR_c"/>
    <property type="match status" value="1"/>
</dbReference>
<dbReference type="PRINTS" id="PR00081">
    <property type="entry name" value="GDHRDH"/>
</dbReference>
<evidence type="ECO:0000313" key="4">
    <source>
        <dbReference type="Proteomes" id="UP000250028"/>
    </source>
</evidence>
<dbReference type="InterPro" id="IPR036291">
    <property type="entry name" value="NAD(P)-bd_dom_sf"/>
</dbReference>
<proteinExistence type="inferred from homology"/>
<dbReference type="PANTHER" id="PTHR43477:SF1">
    <property type="entry name" value="DIHYDROANTICAPSIN 7-DEHYDROGENASE"/>
    <property type="match status" value="1"/>
</dbReference>
<keyword evidence="4" id="KW-1185">Reference proteome</keyword>
<dbReference type="Proteomes" id="UP000250028">
    <property type="component" value="Unassembled WGS sequence"/>
</dbReference>
<accession>A0A2Y8ZTX2</accession>
<evidence type="ECO:0000256" key="2">
    <source>
        <dbReference type="ARBA" id="ARBA00023002"/>
    </source>
</evidence>
<dbReference type="EMBL" id="UESZ01000001">
    <property type="protein sequence ID" value="SSA35861.1"/>
    <property type="molecule type" value="Genomic_DNA"/>
</dbReference>
<organism evidence="3 4">
    <name type="scientific">Branchiibius hedensis</name>
    <dbReference type="NCBI Taxonomy" id="672460"/>
    <lineage>
        <taxon>Bacteria</taxon>
        <taxon>Bacillati</taxon>
        <taxon>Actinomycetota</taxon>
        <taxon>Actinomycetes</taxon>
        <taxon>Micrococcales</taxon>
        <taxon>Dermacoccaceae</taxon>
        <taxon>Branchiibius</taxon>
    </lineage>
</organism>
<evidence type="ECO:0000313" key="3">
    <source>
        <dbReference type="EMBL" id="SSA35861.1"/>
    </source>
</evidence>
<dbReference type="AlphaFoldDB" id="A0A2Y8ZTX2"/>
<dbReference type="PANTHER" id="PTHR43477">
    <property type="entry name" value="DIHYDROANTICAPSIN 7-DEHYDROGENASE"/>
    <property type="match status" value="1"/>
</dbReference>
<dbReference type="RefSeq" id="WP_109687415.1">
    <property type="nucleotide sequence ID" value="NZ_QGDN01000001.1"/>
</dbReference>
<dbReference type="InterPro" id="IPR051122">
    <property type="entry name" value="SDR_DHRS6-like"/>
</dbReference>
<dbReference type="SUPFAM" id="SSF51735">
    <property type="entry name" value="NAD(P)-binding Rossmann-fold domains"/>
    <property type="match status" value="1"/>
</dbReference>
<gene>
    <name evidence="3" type="ORF">SAMN04489750_3236</name>
</gene>
<protein>
    <submittedName>
        <fullName evidence="3">NAD(P)-dependent dehydrogenase, short-chain alcohol dehydrogenase family</fullName>
    </submittedName>
</protein>
<dbReference type="GO" id="GO:0016491">
    <property type="term" value="F:oxidoreductase activity"/>
    <property type="evidence" value="ECO:0007669"/>
    <property type="project" value="UniProtKB-KW"/>
</dbReference>
<name>A0A2Y8ZTX2_9MICO</name>
<dbReference type="PRINTS" id="PR00080">
    <property type="entry name" value="SDRFAMILY"/>
</dbReference>
<dbReference type="OrthoDB" id="7064009at2"/>
<reference evidence="4" key="1">
    <citation type="submission" date="2016-10" db="EMBL/GenBank/DDBJ databases">
        <authorList>
            <person name="Varghese N."/>
            <person name="Submissions S."/>
        </authorList>
    </citation>
    <scope>NUCLEOTIDE SEQUENCE [LARGE SCALE GENOMIC DNA]</scope>
    <source>
        <strain evidence="4">DSM 22951</strain>
    </source>
</reference>
<evidence type="ECO:0000256" key="1">
    <source>
        <dbReference type="ARBA" id="ARBA00006484"/>
    </source>
</evidence>
<comment type="similarity">
    <text evidence="1">Belongs to the short-chain dehydrogenases/reductases (SDR) family.</text>
</comment>